<organism evidence="1 2">
    <name type="scientific">Floridaenema aerugineum BLCC-F46</name>
    <dbReference type="NCBI Taxonomy" id="3153654"/>
    <lineage>
        <taxon>Bacteria</taxon>
        <taxon>Bacillati</taxon>
        <taxon>Cyanobacteriota</taxon>
        <taxon>Cyanophyceae</taxon>
        <taxon>Oscillatoriophycideae</taxon>
        <taxon>Aerosakkonematales</taxon>
        <taxon>Aerosakkonemataceae</taxon>
        <taxon>Floridanema</taxon>
        <taxon>Floridanema aerugineum</taxon>
    </lineage>
</organism>
<comment type="caution">
    <text evidence="1">The sequence shown here is derived from an EMBL/GenBank/DDBJ whole genome shotgun (WGS) entry which is preliminary data.</text>
</comment>
<reference evidence="1 2" key="1">
    <citation type="submission" date="2024-09" db="EMBL/GenBank/DDBJ databases">
        <title>Floridaenema gen nov. (Aerosakkonemataceae, Aerosakkonematales ord. nov., Cyanobacteria) from benthic tropical and subtropical fresh waters, with the description of four new species.</title>
        <authorList>
            <person name="Moretto J.A."/>
            <person name="Berthold D.E."/>
            <person name="Lefler F.W."/>
            <person name="Huang I.-S."/>
            <person name="Laughinghouse H. IV."/>
        </authorList>
    </citation>
    <scope>NUCLEOTIDE SEQUENCE [LARGE SCALE GENOMIC DNA]</scope>
    <source>
        <strain evidence="1 2">BLCC-F46</strain>
    </source>
</reference>
<sequence>MGKYDYVFNSDLMTETLSASEAVAAIAIVAIAAVKTDYDDVELTKLENILWESDLGAEYAKDEITELVDRVVDIAEQENLAVLFNTAYESLSDDLILDAFEAAVIMLVEAGEIGDEAVEFLTELQIALEIPDEQAQEVIDAVLENLAEIDDLEVSEFEYYDSPTGNFCVPVPVELEKGGKTDSQPGVVTFTDDFGTLLRIDYWQANDVDAEAEKIENLGKEKYLEGILDKYFSQAILGSIPNAKVIYQEYLADLNFGAYFAVLDLPFGSTMTVSQNNQPATRLNAYRGIVVFDLEDYMYVVSCQRNFLHDEKPGEIEDEAEELKDQLYEFIESIEFLGEFDDDY</sequence>
<evidence type="ECO:0000313" key="1">
    <source>
        <dbReference type="EMBL" id="MFB2879943.1"/>
    </source>
</evidence>
<evidence type="ECO:0000313" key="2">
    <source>
        <dbReference type="Proteomes" id="UP001576774"/>
    </source>
</evidence>
<name>A0ABV4XCQ7_9CYAN</name>
<dbReference type="CDD" id="cd07176">
    <property type="entry name" value="terB"/>
    <property type="match status" value="1"/>
</dbReference>
<gene>
    <name evidence="1" type="ORF">ACE1CC_24070</name>
</gene>
<keyword evidence="2" id="KW-1185">Reference proteome</keyword>
<dbReference type="EMBL" id="JBHFNQ010000186">
    <property type="protein sequence ID" value="MFB2879943.1"/>
    <property type="molecule type" value="Genomic_DNA"/>
</dbReference>
<dbReference type="Proteomes" id="UP001576774">
    <property type="component" value="Unassembled WGS sequence"/>
</dbReference>
<proteinExistence type="predicted"/>
<dbReference type="RefSeq" id="WP_413272977.1">
    <property type="nucleotide sequence ID" value="NZ_JBHFNQ010000186.1"/>
</dbReference>
<protein>
    <submittedName>
        <fullName evidence="1">Tellurite resistance TerB family protein</fullName>
    </submittedName>
</protein>
<accession>A0ABV4XCQ7</accession>